<comment type="caution">
    <text evidence="1">The sequence shown here is derived from an EMBL/GenBank/DDBJ whole genome shotgun (WGS) entry which is preliminary data.</text>
</comment>
<dbReference type="Proteomes" id="UP000529795">
    <property type="component" value="Unassembled WGS sequence"/>
</dbReference>
<accession>A0A840FAR4</accession>
<gene>
    <name evidence="1" type="ORF">GGQ80_001627</name>
</gene>
<evidence type="ECO:0000313" key="1">
    <source>
        <dbReference type="EMBL" id="MBB4153721.1"/>
    </source>
</evidence>
<proteinExistence type="predicted"/>
<organism evidence="1 2">
    <name type="scientific">Sphingomonas jinjuensis</name>
    <dbReference type="NCBI Taxonomy" id="535907"/>
    <lineage>
        <taxon>Bacteria</taxon>
        <taxon>Pseudomonadati</taxon>
        <taxon>Pseudomonadota</taxon>
        <taxon>Alphaproteobacteria</taxon>
        <taxon>Sphingomonadales</taxon>
        <taxon>Sphingomonadaceae</taxon>
        <taxon>Sphingomonas</taxon>
    </lineage>
</organism>
<reference evidence="1 2" key="1">
    <citation type="submission" date="2020-08" db="EMBL/GenBank/DDBJ databases">
        <title>Genomic Encyclopedia of Type Strains, Phase IV (KMG-IV): sequencing the most valuable type-strain genomes for metagenomic binning, comparative biology and taxonomic classification.</title>
        <authorList>
            <person name="Goeker M."/>
        </authorList>
    </citation>
    <scope>NUCLEOTIDE SEQUENCE [LARGE SCALE GENOMIC DNA]</scope>
    <source>
        <strain evidence="1 2">YC6723</strain>
    </source>
</reference>
<evidence type="ECO:0000313" key="2">
    <source>
        <dbReference type="Proteomes" id="UP000529795"/>
    </source>
</evidence>
<dbReference type="RefSeq" id="WP_221364271.1">
    <property type="nucleotide sequence ID" value="NZ_JACIEV010000004.1"/>
</dbReference>
<dbReference type="AlphaFoldDB" id="A0A840FAR4"/>
<protein>
    <submittedName>
        <fullName evidence="1">Uncharacterized protein</fullName>
    </submittedName>
</protein>
<sequence>MGAGCCGTDHDRDVGQPERITVSRRGAIGIVSGGAAVALASPVLAAEAKTAPVNLAKVAKASGKYVSGDTSYAALNNGAEPANSADAERCAYGTWPKTDG</sequence>
<keyword evidence="2" id="KW-1185">Reference proteome</keyword>
<name>A0A840FAR4_9SPHN</name>
<dbReference type="EMBL" id="JACIEV010000004">
    <property type="protein sequence ID" value="MBB4153721.1"/>
    <property type="molecule type" value="Genomic_DNA"/>
</dbReference>